<sequence>MIDLNKYIPLESFISMRLADWGGFDYLAYDNRRKVYITTSEEGLYQLRQCEVLFTYSNN</sequence>
<comment type="caution">
    <text evidence="1">The sequence shown here is derived from an EMBL/GenBank/DDBJ whole genome shotgun (WGS) entry which is preliminary data.</text>
</comment>
<gene>
    <name evidence="1" type="ORF">LCGC14_0388410</name>
</gene>
<protein>
    <submittedName>
        <fullName evidence="1">Uncharacterized protein</fullName>
    </submittedName>
</protein>
<proteinExistence type="predicted"/>
<accession>A0A0F9T5X3</accession>
<dbReference type="EMBL" id="LAZR01000322">
    <property type="protein sequence ID" value="KKN74639.1"/>
    <property type="molecule type" value="Genomic_DNA"/>
</dbReference>
<evidence type="ECO:0000313" key="1">
    <source>
        <dbReference type="EMBL" id="KKN74639.1"/>
    </source>
</evidence>
<name>A0A0F9T5X3_9ZZZZ</name>
<organism evidence="1">
    <name type="scientific">marine sediment metagenome</name>
    <dbReference type="NCBI Taxonomy" id="412755"/>
    <lineage>
        <taxon>unclassified sequences</taxon>
        <taxon>metagenomes</taxon>
        <taxon>ecological metagenomes</taxon>
    </lineage>
</organism>
<dbReference type="AlphaFoldDB" id="A0A0F9T5X3"/>
<reference evidence="1" key="1">
    <citation type="journal article" date="2015" name="Nature">
        <title>Complex archaea that bridge the gap between prokaryotes and eukaryotes.</title>
        <authorList>
            <person name="Spang A."/>
            <person name="Saw J.H."/>
            <person name="Jorgensen S.L."/>
            <person name="Zaremba-Niedzwiedzka K."/>
            <person name="Martijn J."/>
            <person name="Lind A.E."/>
            <person name="van Eijk R."/>
            <person name="Schleper C."/>
            <person name="Guy L."/>
            <person name="Ettema T.J."/>
        </authorList>
    </citation>
    <scope>NUCLEOTIDE SEQUENCE</scope>
</reference>